<proteinExistence type="predicted"/>
<reference evidence="3" key="1">
    <citation type="journal article" date="2019" name="IScience">
        <title>Narwhal Genome Reveals Long-Term Low Genetic Diversity despite Current Large Abundance Size.</title>
        <authorList>
            <person name="Westbury M.V."/>
            <person name="Petersen B."/>
            <person name="Garde E."/>
            <person name="Heide-Jorgensen M.P."/>
            <person name="Lorenzen E.D."/>
        </authorList>
    </citation>
    <scope>NUCLEOTIDE SEQUENCE [LARGE SCALE GENOMIC DNA]</scope>
</reference>
<evidence type="ECO:0000313" key="3">
    <source>
        <dbReference type="Proteomes" id="UP000308365"/>
    </source>
</evidence>
<feature type="compositionally biased region" description="Polar residues" evidence="1">
    <location>
        <begin position="1"/>
        <end position="21"/>
    </location>
</feature>
<dbReference type="EMBL" id="RWIC01000439">
    <property type="protein sequence ID" value="TKC43861.1"/>
    <property type="molecule type" value="Genomic_DNA"/>
</dbReference>
<accession>A0A4U1F3F2</accession>
<sequence>MTFTSDASLCRRQQSRPSGHSEQPYEGLTNLNKEGVAVKAGEVQENSWRFCKVQPPMKESNYPLYSDTSEDHPYIDHTEDQLPFGESLNGTKAWSYPFR</sequence>
<dbReference type="AlphaFoldDB" id="A0A4U1F3F2"/>
<name>A0A4U1F3F2_MONMO</name>
<organism evidence="2 3">
    <name type="scientific">Monodon monoceros</name>
    <name type="common">Narwhal</name>
    <name type="synonym">Ceratodon monodon</name>
    <dbReference type="NCBI Taxonomy" id="40151"/>
    <lineage>
        <taxon>Eukaryota</taxon>
        <taxon>Metazoa</taxon>
        <taxon>Chordata</taxon>
        <taxon>Craniata</taxon>
        <taxon>Vertebrata</taxon>
        <taxon>Euteleostomi</taxon>
        <taxon>Mammalia</taxon>
        <taxon>Eutheria</taxon>
        <taxon>Laurasiatheria</taxon>
        <taxon>Artiodactyla</taxon>
        <taxon>Whippomorpha</taxon>
        <taxon>Cetacea</taxon>
        <taxon>Odontoceti</taxon>
        <taxon>Monodontidae</taxon>
        <taxon>Monodon</taxon>
    </lineage>
</organism>
<dbReference type="Proteomes" id="UP000308365">
    <property type="component" value="Unassembled WGS sequence"/>
</dbReference>
<gene>
    <name evidence="2" type="ORF">EI555_000248</name>
</gene>
<protein>
    <submittedName>
        <fullName evidence="2">Uncharacterized protein</fullName>
    </submittedName>
</protein>
<feature type="region of interest" description="Disordered" evidence="1">
    <location>
        <begin position="61"/>
        <end position="83"/>
    </location>
</feature>
<feature type="region of interest" description="Disordered" evidence="1">
    <location>
        <begin position="1"/>
        <end position="31"/>
    </location>
</feature>
<comment type="caution">
    <text evidence="2">The sequence shown here is derived from an EMBL/GenBank/DDBJ whole genome shotgun (WGS) entry which is preliminary data.</text>
</comment>
<feature type="compositionally biased region" description="Basic and acidic residues" evidence="1">
    <location>
        <begin position="69"/>
        <end position="80"/>
    </location>
</feature>
<evidence type="ECO:0000256" key="1">
    <source>
        <dbReference type="SAM" id="MobiDB-lite"/>
    </source>
</evidence>
<evidence type="ECO:0000313" key="2">
    <source>
        <dbReference type="EMBL" id="TKC43861.1"/>
    </source>
</evidence>